<reference evidence="9 10" key="1">
    <citation type="submission" date="2016-10" db="EMBL/GenBank/DDBJ databases">
        <authorList>
            <person name="de Groot N.N."/>
        </authorList>
    </citation>
    <scope>NUCLEOTIDE SEQUENCE [LARGE SCALE GENOMIC DNA]</scope>
    <source>
        <strain evidence="9 10">CGMCC 1.5337</strain>
    </source>
</reference>
<feature type="domain" description="Adaptive response protein AidB N-terminal" evidence="8">
    <location>
        <begin position="13"/>
        <end position="171"/>
    </location>
</feature>
<dbReference type="InterPro" id="IPR009075">
    <property type="entry name" value="AcylCo_DH/oxidase_C"/>
</dbReference>
<keyword evidence="3 5" id="KW-0285">Flavoprotein</keyword>
<dbReference type="Pfam" id="PF02770">
    <property type="entry name" value="Acyl-CoA_dh_M"/>
    <property type="match status" value="1"/>
</dbReference>
<dbReference type="EMBL" id="FOJA01000001">
    <property type="protein sequence ID" value="SEW29072.1"/>
    <property type="molecule type" value="Genomic_DNA"/>
</dbReference>
<dbReference type="Pfam" id="PF18158">
    <property type="entry name" value="AidB_N"/>
    <property type="match status" value="1"/>
</dbReference>
<keyword evidence="4 5" id="KW-0274">FAD</keyword>
<dbReference type="PANTHER" id="PTHR42707">
    <property type="entry name" value="ACYL-COA DEHYDROGENASE"/>
    <property type="match status" value="1"/>
</dbReference>
<dbReference type="OrthoDB" id="24853at2157"/>
<dbReference type="Gene3D" id="2.40.110.20">
    <property type="match status" value="1"/>
</dbReference>
<evidence type="ECO:0000259" key="6">
    <source>
        <dbReference type="Pfam" id="PF00441"/>
    </source>
</evidence>
<dbReference type="Gene3D" id="6.10.250.600">
    <property type="match status" value="1"/>
</dbReference>
<dbReference type="SUPFAM" id="SSF56645">
    <property type="entry name" value="Acyl-CoA dehydrogenase NM domain-like"/>
    <property type="match status" value="1"/>
</dbReference>
<evidence type="ECO:0000256" key="2">
    <source>
        <dbReference type="ARBA" id="ARBA00009347"/>
    </source>
</evidence>
<evidence type="ECO:0000256" key="3">
    <source>
        <dbReference type="ARBA" id="ARBA00022630"/>
    </source>
</evidence>
<evidence type="ECO:0000313" key="10">
    <source>
        <dbReference type="Proteomes" id="UP000198518"/>
    </source>
</evidence>
<proteinExistence type="inferred from homology"/>
<gene>
    <name evidence="9" type="ORF">SAMN04487945_2796</name>
</gene>
<comment type="similarity">
    <text evidence="2 5">Belongs to the acyl-CoA dehydrogenase family.</text>
</comment>
<sequence>MDSLDYGSLDEGRDCNYWQWDPTLRRHARRLTDDADWPWVDDRLDDWGRIVGETVADNADVANANPPTLDTYDRRGERANDVTYHPAQHENDRLTYEFGVVADAFTAPDDREDAPGIAYSLTAQALLAYTDIGFACPVSMTAGAALVLDTYADHSPQPDVLRDYFDRLVARDHGDAIEGAMFLTEKQGGSDVGRNETTAVEADDGTYRLAGEKWFCSNVDAEGTLVLARREDAPEGTDGLSLFLVPHTLPDGSLNDQTYRRLKDKLGTETVPTGEVELTGATGYLVGEPENGFRQMTTMLNFERVANAAGAVGVTGRALLEAKTHAADRAAFGRALDGHPLMRRDLAEWTARYEGMVAVTLEAAHALDAAERDEGDADARALMRGLVPIAKYRTGRLAVDATSYAMEIRGGDGYVADYVTERLLRDAQVLPIWEGPSNVLALDLLRALEREGAADALLARVDENLDAARDSRLADLVSRVSSERDGLRESMAAVAGADRDRAQHDAKALADYAYDVVAASALLALAADRLAAGDAREAAVARLFVRDAFGDDRPSPERALALDHFESIAHYAELSPDALKMSRTVE</sequence>
<evidence type="ECO:0000313" key="9">
    <source>
        <dbReference type="EMBL" id="SEW29072.1"/>
    </source>
</evidence>
<keyword evidence="10" id="KW-1185">Reference proteome</keyword>
<dbReference type="AlphaFoldDB" id="A0A1I0QQE7"/>
<dbReference type="Proteomes" id="UP000198518">
    <property type="component" value="Unassembled WGS sequence"/>
</dbReference>
<name>A0A1I0QQE7_9EURY</name>
<dbReference type="InterPro" id="IPR006089">
    <property type="entry name" value="Acyl-CoA_DH_CS"/>
</dbReference>
<feature type="domain" description="Acyl-CoA dehydrogenase/oxidase C-terminal" evidence="6">
    <location>
        <begin position="291"/>
        <end position="448"/>
    </location>
</feature>
<dbReference type="InterPro" id="IPR036250">
    <property type="entry name" value="AcylCo_DH-like_C"/>
</dbReference>
<dbReference type="RefSeq" id="WP_089670078.1">
    <property type="nucleotide sequence ID" value="NZ_FOJA01000001.1"/>
</dbReference>
<dbReference type="Gene3D" id="1.20.140.10">
    <property type="entry name" value="Butyryl-CoA Dehydrogenase, subunit A, domain 3"/>
    <property type="match status" value="1"/>
</dbReference>
<dbReference type="InterPro" id="IPR052904">
    <property type="entry name" value="Acyl-CoA_dehydrogenase-like"/>
</dbReference>
<organism evidence="9 10">
    <name type="scientific">Halobacterium jilantaiense</name>
    <dbReference type="NCBI Taxonomy" id="355548"/>
    <lineage>
        <taxon>Archaea</taxon>
        <taxon>Methanobacteriati</taxon>
        <taxon>Methanobacteriota</taxon>
        <taxon>Stenosarchaea group</taxon>
        <taxon>Halobacteria</taxon>
        <taxon>Halobacteriales</taxon>
        <taxon>Halobacteriaceae</taxon>
        <taxon>Halobacterium</taxon>
    </lineage>
</organism>
<feature type="domain" description="Acyl-CoA oxidase/dehydrogenase middle" evidence="7">
    <location>
        <begin position="180"/>
        <end position="279"/>
    </location>
</feature>
<dbReference type="PROSITE" id="PS00073">
    <property type="entry name" value="ACYL_COA_DH_2"/>
    <property type="match status" value="1"/>
</dbReference>
<dbReference type="InterPro" id="IPR009100">
    <property type="entry name" value="AcylCoA_DH/oxidase_NM_dom_sf"/>
</dbReference>
<dbReference type="InterPro" id="IPR006091">
    <property type="entry name" value="Acyl-CoA_Oxase/DH_mid-dom"/>
</dbReference>
<evidence type="ECO:0000259" key="8">
    <source>
        <dbReference type="Pfam" id="PF18158"/>
    </source>
</evidence>
<dbReference type="STRING" id="355548.SAMN04487945_2796"/>
<comment type="cofactor">
    <cofactor evidence="1 5">
        <name>FAD</name>
        <dbReference type="ChEBI" id="CHEBI:57692"/>
    </cofactor>
</comment>
<protein>
    <submittedName>
        <fullName evidence="9">Acyl-CoA dehydrogenase</fullName>
    </submittedName>
</protein>
<dbReference type="Pfam" id="PF00441">
    <property type="entry name" value="Acyl-CoA_dh_1"/>
    <property type="match status" value="1"/>
</dbReference>
<evidence type="ECO:0000256" key="4">
    <source>
        <dbReference type="ARBA" id="ARBA00022827"/>
    </source>
</evidence>
<evidence type="ECO:0000256" key="5">
    <source>
        <dbReference type="RuleBase" id="RU362125"/>
    </source>
</evidence>
<accession>A0A1I0QQE7</accession>
<dbReference type="GO" id="GO:0003995">
    <property type="term" value="F:acyl-CoA dehydrogenase activity"/>
    <property type="evidence" value="ECO:0007669"/>
    <property type="project" value="InterPro"/>
</dbReference>
<evidence type="ECO:0000256" key="1">
    <source>
        <dbReference type="ARBA" id="ARBA00001974"/>
    </source>
</evidence>
<keyword evidence="5" id="KW-0560">Oxidoreductase</keyword>
<dbReference type="SUPFAM" id="SSF47203">
    <property type="entry name" value="Acyl-CoA dehydrogenase C-terminal domain-like"/>
    <property type="match status" value="1"/>
</dbReference>
<evidence type="ECO:0000259" key="7">
    <source>
        <dbReference type="Pfam" id="PF02770"/>
    </source>
</evidence>
<dbReference type="PANTHER" id="PTHR42707:SF2">
    <property type="entry name" value="ACD11 DEHYDROGENASE"/>
    <property type="match status" value="1"/>
</dbReference>
<dbReference type="InterPro" id="IPR041504">
    <property type="entry name" value="AidB_N"/>
</dbReference>